<dbReference type="EMBL" id="JAPDGR010000173">
    <property type="protein sequence ID" value="KAJ2994423.1"/>
    <property type="molecule type" value="Genomic_DNA"/>
</dbReference>
<proteinExistence type="predicted"/>
<keyword evidence="2" id="KW-1185">Reference proteome</keyword>
<reference evidence="1" key="1">
    <citation type="submission" date="2022-10" db="EMBL/GenBank/DDBJ databases">
        <title>Genome Sequence of Xylaria curta.</title>
        <authorList>
            <person name="Buettner E."/>
        </authorList>
    </citation>
    <scope>NUCLEOTIDE SEQUENCE</scope>
    <source>
        <strain evidence="1">Babe10</strain>
    </source>
</reference>
<gene>
    <name evidence="1" type="ORF">NUW58_g1561</name>
</gene>
<organism evidence="1 2">
    <name type="scientific">Xylaria curta</name>
    <dbReference type="NCBI Taxonomy" id="42375"/>
    <lineage>
        <taxon>Eukaryota</taxon>
        <taxon>Fungi</taxon>
        <taxon>Dikarya</taxon>
        <taxon>Ascomycota</taxon>
        <taxon>Pezizomycotina</taxon>
        <taxon>Sordariomycetes</taxon>
        <taxon>Xylariomycetidae</taxon>
        <taxon>Xylariales</taxon>
        <taxon>Xylariaceae</taxon>
        <taxon>Xylaria</taxon>
    </lineage>
</organism>
<evidence type="ECO:0000313" key="2">
    <source>
        <dbReference type="Proteomes" id="UP001143856"/>
    </source>
</evidence>
<evidence type="ECO:0000313" key="1">
    <source>
        <dbReference type="EMBL" id="KAJ2994423.1"/>
    </source>
</evidence>
<sequence>MDAFSHSEYTYWWGPISAIWSWQQERVRQRFTDPNTQQFKIVDDGNGTIVAWAKWETPPRLTGLKEGHIVYDDAGEPINIDADSKNGEETGAFGGKEADIKTTAKSYALCPPEGSNAALFQTFFAGLVSMGKKYQASEKLGNYYKRAEVLTHLCTRHSYHGRGLGSALLRCVLDVADRENVPAYLEASRAGLSLYKKTGYEVVDMLEFDRAAAGFDTPATLQYHHDQGAMRDVNYASVDLHEWSIRTAPKGTEQLAG</sequence>
<name>A0ACC1PJM9_9PEZI</name>
<accession>A0ACC1PJM9</accession>
<comment type="caution">
    <text evidence="1">The sequence shown here is derived from an EMBL/GenBank/DDBJ whole genome shotgun (WGS) entry which is preliminary data.</text>
</comment>
<dbReference type="Proteomes" id="UP001143856">
    <property type="component" value="Unassembled WGS sequence"/>
</dbReference>
<protein>
    <submittedName>
        <fullName evidence="1">Uncharacterized protein</fullName>
    </submittedName>
</protein>